<evidence type="ECO:0000256" key="5">
    <source>
        <dbReference type="ARBA" id="ARBA00023163"/>
    </source>
</evidence>
<evidence type="ECO:0000256" key="4">
    <source>
        <dbReference type="ARBA" id="ARBA00023125"/>
    </source>
</evidence>
<comment type="similarity">
    <text evidence="1">Belongs to the sigma-70 factor family. ECF subfamily.</text>
</comment>
<dbReference type="InterPro" id="IPR013324">
    <property type="entry name" value="RNA_pol_sigma_r3/r4-like"/>
</dbReference>
<evidence type="ECO:0000313" key="8">
    <source>
        <dbReference type="EMBL" id="MFC3763946.1"/>
    </source>
</evidence>
<keyword evidence="3" id="KW-0731">Sigma factor</keyword>
<dbReference type="RefSeq" id="WP_205120867.1">
    <property type="nucleotide sequence ID" value="NZ_JAFBCM010000001.1"/>
</dbReference>
<dbReference type="InterPro" id="IPR014325">
    <property type="entry name" value="RNA_pol_sigma-E_actinobac"/>
</dbReference>
<keyword evidence="2" id="KW-0805">Transcription regulation</keyword>
<feature type="domain" description="RNA polymerase sigma-70 region 2" evidence="6">
    <location>
        <begin position="25"/>
        <end position="83"/>
    </location>
</feature>
<dbReference type="InterPro" id="IPR014284">
    <property type="entry name" value="RNA_pol_sigma-70_dom"/>
</dbReference>
<keyword evidence="4" id="KW-0238">DNA-binding</keyword>
<keyword evidence="5" id="KW-0804">Transcription</keyword>
<reference evidence="9" key="1">
    <citation type="journal article" date="2019" name="Int. J. Syst. Evol. Microbiol.">
        <title>The Global Catalogue of Microorganisms (GCM) 10K type strain sequencing project: providing services to taxonomists for standard genome sequencing and annotation.</title>
        <authorList>
            <consortium name="The Broad Institute Genomics Platform"/>
            <consortium name="The Broad Institute Genome Sequencing Center for Infectious Disease"/>
            <person name="Wu L."/>
            <person name="Ma J."/>
        </authorList>
    </citation>
    <scope>NUCLEOTIDE SEQUENCE [LARGE SCALE GENOMIC DNA]</scope>
    <source>
        <strain evidence="9">CGMCC 4.7241</strain>
    </source>
</reference>
<dbReference type="NCBIfam" id="TIGR02983">
    <property type="entry name" value="SigE-fam_strep"/>
    <property type="match status" value="1"/>
</dbReference>
<dbReference type="PANTHER" id="PTHR43133:SF50">
    <property type="entry name" value="ECF RNA POLYMERASE SIGMA FACTOR SIGM"/>
    <property type="match status" value="1"/>
</dbReference>
<keyword evidence="9" id="KW-1185">Reference proteome</keyword>
<evidence type="ECO:0000313" key="9">
    <source>
        <dbReference type="Proteomes" id="UP001595699"/>
    </source>
</evidence>
<accession>A0ABV7YF27</accession>
<dbReference type="PANTHER" id="PTHR43133">
    <property type="entry name" value="RNA POLYMERASE ECF-TYPE SIGMA FACTO"/>
    <property type="match status" value="1"/>
</dbReference>
<evidence type="ECO:0000256" key="3">
    <source>
        <dbReference type="ARBA" id="ARBA00023082"/>
    </source>
</evidence>
<dbReference type="Proteomes" id="UP001595699">
    <property type="component" value="Unassembled WGS sequence"/>
</dbReference>
<dbReference type="InterPro" id="IPR013249">
    <property type="entry name" value="RNA_pol_sigma70_r4_t2"/>
</dbReference>
<sequence length="180" mass="20482">MPIEPERVSREDAFADFVRARWSAAMRFAYALTLDHGHAEDLAQDSFAKLWFRWSRARDGNPEGYLRRIMTSTFLASRRRRWWGEHPSAQLPDVAAREAHSRVDDWDALRRAMRELSPRQRAAVFLRYAEDRSEQEVADLLGCSVGTVKQHTSRGLASLRSSGLDVTATLESVPGGEEHA</sequence>
<dbReference type="EMBL" id="JBHRZH010000021">
    <property type="protein sequence ID" value="MFC3763946.1"/>
    <property type="molecule type" value="Genomic_DNA"/>
</dbReference>
<evidence type="ECO:0000256" key="1">
    <source>
        <dbReference type="ARBA" id="ARBA00010641"/>
    </source>
</evidence>
<evidence type="ECO:0000259" key="7">
    <source>
        <dbReference type="Pfam" id="PF08281"/>
    </source>
</evidence>
<dbReference type="Gene3D" id="1.10.10.10">
    <property type="entry name" value="Winged helix-like DNA-binding domain superfamily/Winged helix DNA-binding domain"/>
    <property type="match status" value="1"/>
</dbReference>
<dbReference type="Gene3D" id="1.10.1740.10">
    <property type="match status" value="1"/>
</dbReference>
<dbReference type="InterPro" id="IPR039425">
    <property type="entry name" value="RNA_pol_sigma-70-like"/>
</dbReference>
<feature type="domain" description="RNA polymerase sigma factor 70 region 4 type 2" evidence="7">
    <location>
        <begin position="107"/>
        <end position="159"/>
    </location>
</feature>
<proteinExistence type="inferred from homology"/>
<evidence type="ECO:0000256" key="2">
    <source>
        <dbReference type="ARBA" id="ARBA00023015"/>
    </source>
</evidence>
<name>A0ABV7YF27_9ACTN</name>
<organism evidence="8 9">
    <name type="scientific">Tenggerimyces flavus</name>
    <dbReference type="NCBI Taxonomy" id="1708749"/>
    <lineage>
        <taxon>Bacteria</taxon>
        <taxon>Bacillati</taxon>
        <taxon>Actinomycetota</taxon>
        <taxon>Actinomycetes</taxon>
        <taxon>Propionibacteriales</taxon>
        <taxon>Nocardioidaceae</taxon>
        <taxon>Tenggerimyces</taxon>
    </lineage>
</organism>
<evidence type="ECO:0000259" key="6">
    <source>
        <dbReference type="Pfam" id="PF04542"/>
    </source>
</evidence>
<dbReference type="NCBIfam" id="TIGR02937">
    <property type="entry name" value="sigma70-ECF"/>
    <property type="match status" value="1"/>
</dbReference>
<dbReference type="CDD" id="cd06171">
    <property type="entry name" value="Sigma70_r4"/>
    <property type="match status" value="1"/>
</dbReference>
<dbReference type="InterPro" id="IPR036388">
    <property type="entry name" value="WH-like_DNA-bd_sf"/>
</dbReference>
<protein>
    <submittedName>
        <fullName evidence="8">SigE family RNA polymerase sigma factor</fullName>
    </submittedName>
</protein>
<dbReference type="Pfam" id="PF08281">
    <property type="entry name" value="Sigma70_r4_2"/>
    <property type="match status" value="1"/>
</dbReference>
<dbReference type="SUPFAM" id="SSF88946">
    <property type="entry name" value="Sigma2 domain of RNA polymerase sigma factors"/>
    <property type="match status" value="1"/>
</dbReference>
<dbReference type="SUPFAM" id="SSF88659">
    <property type="entry name" value="Sigma3 and sigma4 domains of RNA polymerase sigma factors"/>
    <property type="match status" value="1"/>
</dbReference>
<dbReference type="Pfam" id="PF04542">
    <property type="entry name" value="Sigma70_r2"/>
    <property type="match status" value="1"/>
</dbReference>
<gene>
    <name evidence="8" type="ORF">ACFOUW_24130</name>
</gene>
<dbReference type="InterPro" id="IPR007627">
    <property type="entry name" value="RNA_pol_sigma70_r2"/>
</dbReference>
<comment type="caution">
    <text evidence="8">The sequence shown here is derived from an EMBL/GenBank/DDBJ whole genome shotgun (WGS) entry which is preliminary data.</text>
</comment>
<dbReference type="InterPro" id="IPR013325">
    <property type="entry name" value="RNA_pol_sigma_r2"/>
</dbReference>